<sequence length="244" mass="26983">MRRIHCVHEECCDFLVNRITCNFVSHLRAHDNGDMRICMETRKTVSLHSKQPQKAWLIEKMGEHQMSLIFRDGVELVEHVVHATGLLVERRPVPLHAVPLDHVPDAAGEVVRHADHHLQRLAVAGHHVLVEEPLHDLVDGVVGSPDRLDGLEAVEELGGEGGEVPRAGGALAVVQSVHHRRHLAGERGVVRARPHLGRRAQVVPDEVAPKLDVGALPAAVGLPRRRQPRLSPEAPDQLVHVQQQ</sequence>
<organism evidence="2">
    <name type="scientific">Arundo donax</name>
    <name type="common">Giant reed</name>
    <name type="synonym">Donax arundinaceus</name>
    <dbReference type="NCBI Taxonomy" id="35708"/>
    <lineage>
        <taxon>Eukaryota</taxon>
        <taxon>Viridiplantae</taxon>
        <taxon>Streptophyta</taxon>
        <taxon>Embryophyta</taxon>
        <taxon>Tracheophyta</taxon>
        <taxon>Spermatophyta</taxon>
        <taxon>Magnoliopsida</taxon>
        <taxon>Liliopsida</taxon>
        <taxon>Poales</taxon>
        <taxon>Poaceae</taxon>
        <taxon>PACMAD clade</taxon>
        <taxon>Arundinoideae</taxon>
        <taxon>Arundineae</taxon>
        <taxon>Arundo</taxon>
    </lineage>
</organism>
<accession>A0A0A9B0D6</accession>
<reference evidence="2" key="1">
    <citation type="submission" date="2014-09" db="EMBL/GenBank/DDBJ databases">
        <authorList>
            <person name="Magalhaes I.L.F."/>
            <person name="Oliveira U."/>
            <person name="Santos F.R."/>
            <person name="Vidigal T.H.D.A."/>
            <person name="Brescovit A.D."/>
            <person name="Santos A.J."/>
        </authorList>
    </citation>
    <scope>NUCLEOTIDE SEQUENCE</scope>
    <source>
        <tissue evidence="2">Shoot tissue taken approximately 20 cm above the soil surface</tissue>
    </source>
</reference>
<evidence type="ECO:0000256" key="1">
    <source>
        <dbReference type="SAM" id="MobiDB-lite"/>
    </source>
</evidence>
<reference evidence="2" key="2">
    <citation type="journal article" date="2015" name="Data Brief">
        <title>Shoot transcriptome of the giant reed, Arundo donax.</title>
        <authorList>
            <person name="Barrero R.A."/>
            <person name="Guerrero F.D."/>
            <person name="Moolhuijzen P."/>
            <person name="Goolsby J.A."/>
            <person name="Tidwell J."/>
            <person name="Bellgard S.E."/>
            <person name="Bellgard M.I."/>
        </authorList>
    </citation>
    <scope>NUCLEOTIDE SEQUENCE</scope>
    <source>
        <tissue evidence="2">Shoot tissue taken approximately 20 cm above the soil surface</tissue>
    </source>
</reference>
<dbReference type="AlphaFoldDB" id="A0A0A9B0D6"/>
<evidence type="ECO:0000313" key="2">
    <source>
        <dbReference type="EMBL" id="JAD57464.1"/>
    </source>
</evidence>
<dbReference type="EMBL" id="GBRH01240431">
    <property type="protein sequence ID" value="JAD57464.1"/>
    <property type="molecule type" value="Transcribed_RNA"/>
</dbReference>
<name>A0A0A9B0D6_ARUDO</name>
<proteinExistence type="predicted"/>
<protein>
    <submittedName>
        <fullName evidence="2">Uncharacterized protein</fullName>
    </submittedName>
</protein>
<feature type="region of interest" description="Disordered" evidence="1">
    <location>
        <begin position="223"/>
        <end position="244"/>
    </location>
</feature>